<dbReference type="EMBL" id="CP062983">
    <property type="protein sequence ID" value="QPC82106.1"/>
    <property type="molecule type" value="Genomic_DNA"/>
</dbReference>
<evidence type="ECO:0000313" key="3">
    <source>
        <dbReference type="Proteomes" id="UP000594468"/>
    </source>
</evidence>
<sequence length="82" mass="8964">MSVKIMKKKGQFAAFETDEKGRVVKQISEWGSKADALAHKSANVQTDPTTPEETTPPADESDAGDDSDEPDQPKRRSRKSSS</sequence>
<accession>A0A7S8E843</accession>
<proteinExistence type="predicted"/>
<feature type="compositionally biased region" description="Low complexity" evidence="1">
    <location>
        <begin position="48"/>
        <end position="58"/>
    </location>
</feature>
<keyword evidence="3" id="KW-1185">Reference proteome</keyword>
<dbReference type="RefSeq" id="WP_195170175.1">
    <property type="nucleotide sequence ID" value="NZ_CP062983.1"/>
</dbReference>
<evidence type="ECO:0000313" key="2">
    <source>
        <dbReference type="EMBL" id="QPC82106.1"/>
    </source>
</evidence>
<dbReference type="AlphaFoldDB" id="A0A7S8E843"/>
<feature type="region of interest" description="Disordered" evidence="1">
    <location>
        <begin position="36"/>
        <end position="82"/>
    </location>
</feature>
<protein>
    <submittedName>
        <fullName evidence="2">Uncharacterized protein</fullName>
    </submittedName>
</protein>
<feature type="compositionally biased region" description="Acidic residues" evidence="1">
    <location>
        <begin position="59"/>
        <end position="70"/>
    </location>
</feature>
<organism evidence="2 3">
    <name type="scientific">Phototrophicus methaneseepsis</name>
    <dbReference type="NCBI Taxonomy" id="2710758"/>
    <lineage>
        <taxon>Bacteria</taxon>
        <taxon>Bacillati</taxon>
        <taxon>Chloroflexota</taxon>
        <taxon>Candidatus Thermofontia</taxon>
        <taxon>Phototrophicales</taxon>
        <taxon>Phototrophicaceae</taxon>
        <taxon>Phototrophicus</taxon>
    </lineage>
</organism>
<gene>
    <name evidence="2" type="ORF">G4Y79_20850</name>
</gene>
<reference evidence="2 3" key="1">
    <citation type="submission" date="2020-02" db="EMBL/GenBank/DDBJ databases">
        <authorList>
            <person name="Zheng R.K."/>
            <person name="Sun C.M."/>
        </authorList>
    </citation>
    <scope>NUCLEOTIDE SEQUENCE [LARGE SCALE GENOMIC DNA]</scope>
    <source>
        <strain evidence="3">rifampicinis</strain>
    </source>
</reference>
<dbReference type="Proteomes" id="UP000594468">
    <property type="component" value="Chromosome"/>
</dbReference>
<name>A0A7S8E843_9CHLR</name>
<dbReference type="KEGG" id="pmet:G4Y79_20850"/>
<evidence type="ECO:0000256" key="1">
    <source>
        <dbReference type="SAM" id="MobiDB-lite"/>
    </source>
</evidence>